<organism evidence="2 3">
    <name type="scientific">Ananas comosus</name>
    <name type="common">Pineapple</name>
    <name type="synonym">Ananas ananas</name>
    <dbReference type="NCBI Taxonomy" id="4615"/>
    <lineage>
        <taxon>Eukaryota</taxon>
        <taxon>Viridiplantae</taxon>
        <taxon>Streptophyta</taxon>
        <taxon>Embryophyta</taxon>
        <taxon>Tracheophyta</taxon>
        <taxon>Spermatophyta</taxon>
        <taxon>Magnoliopsida</taxon>
        <taxon>Liliopsida</taxon>
        <taxon>Poales</taxon>
        <taxon>Bromeliaceae</taxon>
        <taxon>Bromelioideae</taxon>
        <taxon>Ananas</taxon>
    </lineage>
</organism>
<gene>
    <name evidence="2" type="ORF">ACMD2_09162</name>
</gene>
<accession>A0A199V1R5</accession>
<name>A0A199V1R5_ANACO</name>
<sequence>DETISLLKSIHKKSPNSRDSDHETDNHPDGRQPASDGLSRFQVVSGKLLTVMTTPPPGFWPKVRPRGLSTSTSMLFDAPAVLALISSPPLLLVPTAAAEPLQLPLLFNPCTDESTHFLSASDTPRNARDENDCNAKQGLKLKFRLTGGGGGGDGGDLSLENEDEDAAAAEERVEAAAAAAMVEEESV</sequence>
<evidence type="ECO:0000313" key="2">
    <source>
        <dbReference type="EMBL" id="OAY70831.1"/>
    </source>
</evidence>
<feature type="region of interest" description="Disordered" evidence="1">
    <location>
        <begin position="145"/>
        <end position="169"/>
    </location>
</feature>
<feature type="non-terminal residue" evidence="2">
    <location>
        <position position="187"/>
    </location>
</feature>
<feature type="compositionally biased region" description="Acidic residues" evidence="1">
    <location>
        <begin position="159"/>
        <end position="168"/>
    </location>
</feature>
<protein>
    <submittedName>
        <fullName evidence="2">Uncharacterized protein</fullName>
    </submittedName>
</protein>
<proteinExistence type="predicted"/>
<reference evidence="2 3" key="1">
    <citation type="journal article" date="2016" name="DNA Res.">
        <title>The draft genome of MD-2 pineapple using hybrid error correction of long reads.</title>
        <authorList>
            <person name="Redwan R.M."/>
            <person name="Saidin A."/>
            <person name="Kumar S.V."/>
        </authorList>
    </citation>
    <scope>NUCLEOTIDE SEQUENCE [LARGE SCALE GENOMIC DNA]</scope>
    <source>
        <strain evidence="3">cv. MD2</strain>
        <tissue evidence="2">Leaf</tissue>
    </source>
</reference>
<feature type="region of interest" description="Disordered" evidence="1">
    <location>
        <begin position="1"/>
        <end position="39"/>
    </location>
</feature>
<feature type="non-terminal residue" evidence="2">
    <location>
        <position position="1"/>
    </location>
</feature>
<evidence type="ECO:0000256" key="1">
    <source>
        <dbReference type="SAM" id="MobiDB-lite"/>
    </source>
</evidence>
<comment type="caution">
    <text evidence="2">The sequence shown here is derived from an EMBL/GenBank/DDBJ whole genome shotgun (WGS) entry which is preliminary data.</text>
</comment>
<evidence type="ECO:0000313" key="3">
    <source>
        <dbReference type="Proteomes" id="UP000092600"/>
    </source>
</evidence>
<dbReference type="EMBL" id="LSRQ01003765">
    <property type="protein sequence ID" value="OAY70831.1"/>
    <property type="molecule type" value="Genomic_DNA"/>
</dbReference>
<dbReference type="Proteomes" id="UP000092600">
    <property type="component" value="Unassembled WGS sequence"/>
</dbReference>
<feature type="compositionally biased region" description="Gly residues" evidence="1">
    <location>
        <begin position="146"/>
        <end position="155"/>
    </location>
</feature>
<feature type="compositionally biased region" description="Basic and acidic residues" evidence="1">
    <location>
        <begin position="16"/>
        <end position="30"/>
    </location>
</feature>
<dbReference type="AlphaFoldDB" id="A0A199V1R5"/>